<evidence type="ECO:0000256" key="1">
    <source>
        <dbReference type="SAM" id="SignalP"/>
    </source>
</evidence>
<organism evidence="2 3">
    <name type="scientific">Ceratodon purpureus</name>
    <name type="common">Fire moss</name>
    <name type="synonym">Dicranum purpureum</name>
    <dbReference type="NCBI Taxonomy" id="3225"/>
    <lineage>
        <taxon>Eukaryota</taxon>
        <taxon>Viridiplantae</taxon>
        <taxon>Streptophyta</taxon>
        <taxon>Embryophyta</taxon>
        <taxon>Bryophyta</taxon>
        <taxon>Bryophytina</taxon>
        <taxon>Bryopsida</taxon>
        <taxon>Dicranidae</taxon>
        <taxon>Pseudoditrichales</taxon>
        <taxon>Ditrichaceae</taxon>
        <taxon>Ceratodon</taxon>
    </lineage>
</organism>
<dbReference type="Proteomes" id="UP000822688">
    <property type="component" value="Chromosome 3"/>
</dbReference>
<accession>A0A8T0IJV6</accession>
<feature type="signal peptide" evidence="1">
    <location>
        <begin position="1"/>
        <end position="20"/>
    </location>
</feature>
<sequence length="51" mass="5426">MFALHSCTSLCTSLICLCRAKYCVLLVTGVPFLSNDSCTSSTPDSPLLTVI</sequence>
<proteinExistence type="predicted"/>
<dbReference type="AlphaFoldDB" id="A0A8T0IJV6"/>
<evidence type="ECO:0000313" key="3">
    <source>
        <dbReference type="Proteomes" id="UP000822688"/>
    </source>
</evidence>
<keyword evidence="3" id="KW-1185">Reference proteome</keyword>
<comment type="caution">
    <text evidence="2">The sequence shown here is derived from an EMBL/GenBank/DDBJ whole genome shotgun (WGS) entry which is preliminary data.</text>
</comment>
<keyword evidence="1" id="KW-0732">Signal</keyword>
<name>A0A8T0IJV6_CERPU</name>
<evidence type="ECO:0000313" key="2">
    <source>
        <dbReference type="EMBL" id="KAG0583156.1"/>
    </source>
</evidence>
<feature type="chain" id="PRO_5035877580" evidence="1">
    <location>
        <begin position="21"/>
        <end position="51"/>
    </location>
</feature>
<dbReference type="EMBL" id="CM026423">
    <property type="protein sequence ID" value="KAG0583156.1"/>
    <property type="molecule type" value="Genomic_DNA"/>
</dbReference>
<reference evidence="2" key="1">
    <citation type="submission" date="2020-06" db="EMBL/GenBank/DDBJ databases">
        <title>WGS assembly of Ceratodon purpureus strain R40.</title>
        <authorList>
            <person name="Carey S.B."/>
            <person name="Jenkins J."/>
            <person name="Shu S."/>
            <person name="Lovell J.T."/>
            <person name="Sreedasyam A."/>
            <person name="Maumus F."/>
            <person name="Tiley G.P."/>
            <person name="Fernandez-Pozo N."/>
            <person name="Barry K."/>
            <person name="Chen C."/>
            <person name="Wang M."/>
            <person name="Lipzen A."/>
            <person name="Daum C."/>
            <person name="Saski C.A."/>
            <person name="Payton A.C."/>
            <person name="Mcbreen J.C."/>
            <person name="Conrad R.E."/>
            <person name="Kollar L.M."/>
            <person name="Olsson S."/>
            <person name="Huttunen S."/>
            <person name="Landis J.B."/>
            <person name="Wickett N.J."/>
            <person name="Johnson M.G."/>
            <person name="Rensing S.A."/>
            <person name="Grimwood J."/>
            <person name="Schmutz J."/>
            <person name="Mcdaniel S.F."/>
        </authorList>
    </citation>
    <scope>NUCLEOTIDE SEQUENCE</scope>
    <source>
        <strain evidence="2">R40</strain>
    </source>
</reference>
<protein>
    <submittedName>
        <fullName evidence="2">Uncharacterized protein</fullName>
    </submittedName>
</protein>
<gene>
    <name evidence="2" type="ORF">KC19_3G113800</name>
</gene>